<feature type="non-terminal residue" evidence="3">
    <location>
        <position position="1"/>
    </location>
</feature>
<dbReference type="PANTHER" id="PTHR12835:SF5">
    <property type="entry name" value="BIOTIN--PROTEIN LIGASE"/>
    <property type="match status" value="1"/>
</dbReference>
<reference evidence="3" key="1">
    <citation type="journal article" date="2020" name="ISME J.">
        <title>Gammaproteobacteria mediating utilization of methyl-, sulfur- and petroleum organic compounds in deep ocean hydrothermal plumes.</title>
        <authorList>
            <person name="Zhou Z."/>
            <person name="Liu Y."/>
            <person name="Pan J."/>
            <person name="Cron B.R."/>
            <person name="Toner B.M."/>
            <person name="Anantharaman K."/>
            <person name="Breier J.A."/>
            <person name="Dick G.J."/>
            <person name="Li M."/>
        </authorList>
    </citation>
    <scope>NUCLEOTIDE SEQUENCE</scope>
    <source>
        <strain evidence="3">SZUA-1435</strain>
    </source>
</reference>
<evidence type="ECO:0000256" key="1">
    <source>
        <dbReference type="ARBA" id="ARBA00022598"/>
    </source>
</evidence>
<dbReference type="PROSITE" id="PS51733">
    <property type="entry name" value="BPL_LPL_CATALYTIC"/>
    <property type="match status" value="1"/>
</dbReference>
<dbReference type="Pfam" id="PF02237">
    <property type="entry name" value="BPL_C"/>
    <property type="match status" value="1"/>
</dbReference>
<dbReference type="EMBL" id="DQTV01000032">
    <property type="protein sequence ID" value="HIP56722.1"/>
    <property type="molecule type" value="Genomic_DNA"/>
</dbReference>
<protein>
    <submittedName>
        <fullName evidence="3">Biotin--[acetyl-CoA-carboxylase] ligase</fullName>
        <ecNumber evidence="3">6.3.4.15</ecNumber>
    </submittedName>
</protein>
<dbReference type="Pfam" id="PF03099">
    <property type="entry name" value="BPL_LplA_LipB"/>
    <property type="match status" value="1"/>
</dbReference>
<dbReference type="Pfam" id="PF08279">
    <property type="entry name" value="HTH_11"/>
    <property type="match status" value="1"/>
</dbReference>
<dbReference type="GO" id="GO:0005737">
    <property type="term" value="C:cytoplasm"/>
    <property type="evidence" value="ECO:0007669"/>
    <property type="project" value="TreeGrafter"/>
</dbReference>
<evidence type="ECO:0000313" key="3">
    <source>
        <dbReference type="EMBL" id="HIP56722.1"/>
    </source>
</evidence>
<comment type="caution">
    <text evidence="3">The sequence shown here is derived from an EMBL/GenBank/DDBJ whole genome shotgun (WGS) entry which is preliminary data.</text>
</comment>
<dbReference type="InterPro" id="IPR013196">
    <property type="entry name" value="HTH_11"/>
</dbReference>
<dbReference type="InterPro" id="IPR036390">
    <property type="entry name" value="WH_DNA-bd_sf"/>
</dbReference>
<dbReference type="SUPFAM" id="SSF55681">
    <property type="entry name" value="Class II aaRS and biotin synthetases"/>
    <property type="match status" value="1"/>
</dbReference>
<dbReference type="InterPro" id="IPR003142">
    <property type="entry name" value="BPL_C"/>
</dbReference>
<dbReference type="Gene3D" id="3.30.930.10">
    <property type="entry name" value="Bira Bifunctional Protein, Domain 2"/>
    <property type="match status" value="1"/>
</dbReference>
<dbReference type="InterPro" id="IPR004408">
    <property type="entry name" value="Biotin_CoA_COase_ligase"/>
</dbReference>
<evidence type="ECO:0000259" key="2">
    <source>
        <dbReference type="PROSITE" id="PS51733"/>
    </source>
</evidence>
<dbReference type="InterPro" id="IPR030855">
    <property type="entry name" value="Bifunct_BirA"/>
</dbReference>
<keyword evidence="1 3" id="KW-0436">Ligase</keyword>
<dbReference type="HAMAP" id="MF_00978">
    <property type="entry name" value="Bifunct_BirA"/>
    <property type="match status" value="1"/>
</dbReference>
<sequence length="323" mass="35917">RYIEREVLRVLRSRWGEYVSCRELAEVLGVSKALVSRAVTALRRRGMPIAVDRRRGYLLIREDDLSKVSSYLQILEVVSSMRYEVVFYERCGRSSQDIAAEIVRSGGVEGTVVLCESMEGGRGRLGRSWYAPSGGLWFTVVLRPRRIPMLHLLSLCAGIAVAEAINELLDVEVRLKWPNDVVYRGRKLCGVLVEAEAEADVVKFVLVGIGINVNNELPEQLREKAVALRDIVGTSIPRVPLLLAVLAKLANLYRDLAVGRYDDIISKWKALSDTLGKLVEVHTVDGEVVRGRAVDVDSYGRLVVVRDGERIVVDAGDVVHLQG</sequence>
<dbReference type="Gene3D" id="2.30.30.100">
    <property type="match status" value="1"/>
</dbReference>
<evidence type="ECO:0000313" key="4">
    <source>
        <dbReference type="Proteomes" id="UP000605805"/>
    </source>
</evidence>
<dbReference type="EC" id="6.3.4.15" evidence="3"/>
<dbReference type="InterPro" id="IPR045864">
    <property type="entry name" value="aa-tRNA-synth_II/BPL/LPL"/>
</dbReference>
<dbReference type="InterPro" id="IPR036388">
    <property type="entry name" value="WH-like_DNA-bd_sf"/>
</dbReference>
<organism evidence="3 4">
    <name type="scientific">Ignisphaera aggregans</name>
    <dbReference type="NCBI Taxonomy" id="334771"/>
    <lineage>
        <taxon>Archaea</taxon>
        <taxon>Thermoproteota</taxon>
        <taxon>Thermoprotei</taxon>
        <taxon>Desulfurococcales</taxon>
        <taxon>Desulfurococcaceae</taxon>
        <taxon>Ignisphaera</taxon>
    </lineage>
</organism>
<dbReference type="NCBIfam" id="TIGR00121">
    <property type="entry name" value="birA_ligase"/>
    <property type="match status" value="1"/>
</dbReference>
<name>A0A833DSW9_9CREN</name>
<dbReference type="AlphaFoldDB" id="A0A833DSW9"/>
<feature type="domain" description="BPL/LPL catalytic" evidence="2">
    <location>
        <begin position="69"/>
        <end position="257"/>
    </location>
</feature>
<dbReference type="SUPFAM" id="SSF46785">
    <property type="entry name" value="Winged helix' DNA-binding domain"/>
    <property type="match status" value="1"/>
</dbReference>
<dbReference type="Proteomes" id="UP000605805">
    <property type="component" value="Unassembled WGS sequence"/>
</dbReference>
<dbReference type="GO" id="GO:0004077">
    <property type="term" value="F:biotin--[biotin carboxyl-carrier protein] ligase activity"/>
    <property type="evidence" value="ECO:0007669"/>
    <property type="project" value="UniProtKB-EC"/>
</dbReference>
<dbReference type="InterPro" id="IPR004143">
    <property type="entry name" value="BPL_LPL_catalytic"/>
</dbReference>
<gene>
    <name evidence="3" type="ORF">EYH02_01420</name>
</gene>
<dbReference type="CDD" id="cd16442">
    <property type="entry name" value="BPL"/>
    <property type="match status" value="1"/>
</dbReference>
<dbReference type="Gene3D" id="1.10.10.10">
    <property type="entry name" value="Winged helix-like DNA-binding domain superfamily/Winged helix DNA-binding domain"/>
    <property type="match status" value="1"/>
</dbReference>
<accession>A0A833DSW9</accession>
<dbReference type="PANTHER" id="PTHR12835">
    <property type="entry name" value="BIOTIN PROTEIN LIGASE"/>
    <property type="match status" value="1"/>
</dbReference>
<dbReference type="GO" id="GO:0006355">
    <property type="term" value="P:regulation of DNA-templated transcription"/>
    <property type="evidence" value="ECO:0007669"/>
    <property type="project" value="InterPro"/>
</dbReference>
<proteinExistence type="inferred from homology"/>